<keyword evidence="4" id="KW-1185">Reference proteome</keyword>
<dbReference type="SUPFAM" id="SSF51735">
    <property type="entry name" value="NAD(P)-binding Rossmann-fold domains"/>
    <property type="match status" value="1"/>
</dbReference>
<accession>A0ABR7LQU3</accession>
<dbReference type="Gene3D" id="3.40.50.720">
    <property type="entry name" value="NAD(P)-binding Rossmann-like Domain"/>
    <property type="match status" value="1"/>
</dbReference>
<dbReference type="Pfam" id="PF13561">
    <property type="entry name" value="adh_short_C2"/>
    <property type="match status" value="1"/>
</dbReference>
<dbReference type="PANTHER" id="PTHR43639:SF1">
    <property type="entry name" value="SHORT-CHAIN DEHYDROGENASE_REDUCTASE FAMILY PROTEIN"/>
    <property type="match status" value="1"/>
</dbReference>
<dbReference type="EMBL" id="JABVEC010000009">
    <property type="protein sequence ID" value="MBC6466768.1"/>
    <property type="molecule type" value="Genomic_DNA"/>
</dbReference>
<comment type="similarity">
    <text evidence="1">Belongs to the short-chain dehydrogenases/reductases (SDR) family.</text>
</comment>
<evidence type="ECO:0000313" key="4">
    <source>
        <dbReference type="Proteomes" id="UP000805614"/>
    </source>
</evidence>
<sequence>MGDLTGKTALVTGASRGMGRAVALRLAADGALVAVHYGANGDAAAQTVSDIEEAGGQAFAVGAMLGLDGDVDALTALLTEGLQGLPLDVLVNNAACGNLETLFAGSIDRLTPAQFDEVFAVNAKAPFFLVQALLPVLRDGGRIINISSPGTRIALPHQIAYAMSKGALEVMSRTLANALGARGITVNTVTPGATDTGINDSLSAPETRAAITAGTALGRIGRPADIADTVAFLASDDARWITGNVLDVTGGLYLGPLP</sequence>
<dbReference type="PROSITE" id="PS00061">
    <property type="entry name" value="ADH_SHORT"/>
    <property type="match status" value="1"/>
</dbReference>
<dbReference type="InterPro" id="IPR036291">
    <property type="entry name" value="NAD(P)-bd_dom_sf"/>
</dbReference>
<evidence type="ECO:0000313" key="3">
    <source>
        <dbReference type="EMBL" id="MBC6466768.1"/>
    </source>
</evidence>
<evidence type="ECO:0000256" key="2">
    <source>
        <dbReference type="ARBA" id="ARBA00023002"/>
    </source>
</evidence>
<comment type="caution">
    <text evidence="3">The sequence shown here is derived from an EMBL/GenBank/DDBJ whole genome shotgun (WGS) entry which is preliminary data.</text>
</comment>
<reference evidence="3 4" key="1">
    <citation type="submission" date="2020-06" db="EMBL/GenBank/DDBJ databases">
        <title>Actinomadura xiongansis sp. nov., isolated from soil of Baiyangdian.</title>
        <authorList>
            <person name="Zhang X."/>
        </authorList>
    </citation>
    <scope>NUCLEOTIDE SEQUENCE [LARGE SCALE GENOMIC DNA]</scope>
    <source>
        <strain evidence="3 4">HBUM206468</strain>
    </source>
</reference>
<dbReference type="InterPro" id="IPR002347">
    <property type="entry name" value="SDR_fam"/>
</dbReference>
<proteinExistence type="inferred from homology"/>
<evidence type="ECO:0000256" key="1">
    <source>
        <dbReference type="ARBA" id="ARBA00006484"/>
    </source>
</evidence>
<dbReference type="Proteomes" id="UP000805614">
    <property type="component" value="Unassembled WGS sequence"/>
</dbReference>
<protein>
    <submittedName>
        <fullName evidence="3">SDR family oxidoreductase</fullName>
    </submittedName>
</protein>
<dbReference type="PRINTS" id="PR00081">
    <property type="entry name" value="GDHRDH"/>
</dbReference>
<dbReference type="InterPro" id="IPR020904">
    <property type="entry name" value="Sc_DH/Rdtase_CS"/>
</dbReference>
<dbReference type="PANTHER" id="PTHR43639">
    <property type="entry name" value="OXIDOREDUCTASE, SHORT-CHAIN DEHYDROGENASE/REDUCTASE FAMILY (AFU_ORTHOLOGUE AFUA_5G02870)"/>
    <property type="match status" value="1"/>
</dbReference>
<name>A0ABR7LQU3_9ACTN</name>
<dbReference type="PRINTS" id="PR00080">
    <property type="entry name" value="SDRFAMILY"/>
</dbReference>
<dbReference type="RefSeq" id="WP_187243772.1">
    <property type="nucleotide sequence ID" value="NZ_BAAAOK010000030.1"/>
</dbReference>
<gene>
    <name evidence="3" type="ORF">HKK74_14835</name>
</gene>
<organism evidence="3 4">
    <name type="scientific">Actinomadura alba</name>
    <dbReference type="NCBI Taxonomy" id="406431"/>
    <lineage>
        <taxon>Bacteria</taxon>
        <taxon>Bacillati</taxon>
        <taxon>Actinomycetota</taxon>
        <taxon>Actinomycetes</taxon>
        <taxon>Streptosporangiales</taxon>
        <taxon>Thermomonosporaceae</taxon>
        <taxon>Actinomadura</taxon>
    </lineage>
</organism>
<keyword evidence="2" id="KW-0560">Oxidoreductase</keyword>